<dbReference type="AlphaFoldDB" id="A0A645FT29"/>
<protein>
    <submittedName>
        <fullName evidence="1">Uncharacterized protein</fullName>
    </submittedName>
</protein>
<accession>A0A645FT29</accession>
<gene>
    <name evidence="1" type="ORF">SDC9_162573</name>
</gene>
<sequence>MQNQVRLATVLPAGGQKRLALGGMVVAVQQATDGTVPRGKQPHRLLHAGRVIEEHRRRPRNLVIERDHRNLFPPDGRNLFGVFQKTPGQENDAVDPGVEQALQGAALFLDRPVGRRHQKLAAVPFGGLQRNGGQFGIKNGGDVADDDADHPGFAGLEGAGRPRRPVVKLTGARLDPLTGFRAEPPGQRFAVQHQ</sequence>
<evidence type="ECO:0000313" key="1">
    <source>
        <dbReference type="EMBL" id="MPN15243.1"/>
    </source>
</evidence>
<proteinExistence type="predicted"/>
<name>A0A645FT29_9ZZZZ</name>
<reference evidence="1" key="1">
    <citation type="submission" date="2019-08" db="EMBL/GenBank/DDBJ databases">
        <authorList>
            <person name="Kucharzyk K."/>
            <person name="Murdoch R.W."/>
            <person name="Higgins S."/>
            <person name="Loffler F."/>
        </authorList>
    </citation>
    <scope>NUCLEOTIDE SEQUENCE</scope>
</reference>
<organism evidence="1">
    <name type="scientific">bioreactor metagenome</name>
    <dbReference type="NCBI Taxonomy" id="1076179"/>
    <lineage>
        <taxon>unclassified sequences</taxon>
        <taxon>metagenomes</taxon>
        <taxon>ecological metagenomes</taxon>
    </lineage>
</organism>
<comment type="caution">
    <text evidence="1">The sequence shown here is derived from an EMBL/GenBank/DDBJ whole genome shotgun (WGS) entry which is preliminary data.</text>
</comment>
<dbReference type="EMBL" id="VSSQ01061961">
    <property type="protein sequence ID" value="MPN15243.1"/>
    <property type="molecule type" value="Genomic_DNA"/>
</dbReference>